<keyword evidence="1 2" id="KW-0597">Phosphoprotein</keyword>
<dbReference type="InterPro" id="IPR011006">
    <property type="entry name" value="CheY-like_superfamily"/>
</dbReference>
<name>A0A5C1AJS1_9BACT</name>
<dbReference type="PROSITE" id="PS50110">
    <property type="entry name" value="RESPONSE_REGULATORY"/>
    <property type="match status" value="1"/>
</dbReference>
<dbReference type="PANTHER" id="PTHR44591:SF3">
    <property type="entry name" value="RESPONSE REGULATORY DOMAIN-CONTAINING PROTEIN"/>
    <property type="match status" value="1"/>
</dbReference>
<feature type="domain" description="Response regulatory" evidence="3">
    <location>
        <begin position="11"/>
        <end position="127"/>
    </location>
</feature>
<dbReference type="AlphaFoldDB" id="A0A5C1AJS1"/>
<accession>A0A5C1AJS1</accession>
<dbReference type="EMBL" id="CP042425">
    <property type="protein sequence ID" value="QEL18256.1"/>
    <property type="molecule type" value="Genomic_DNA"/>
</dbReference>
<evidence type="ECO:0000256" key="1">
    <source>
        <dbReference type="ARBA" id="ARBA00022553"/>
    </source>
</evidence>
<sequence>MADPVHRPSLFVLVVDDFQDAADTTAAVLTLSGHDATAVYSAAEALKRVEDQSYDVILLDIAMPGMDGCEMVERILERPFSKRPFLIALTGCTTEPDRARVAAAGVDLFLAKPVDPAILEGILDRIGRFLETAQA</sequence>
<evidence type="ECO:0000313" key="4">
    <source>
        <dbReference type="EMBL" id="QEL18256.1"/>
    </source>
</evidence>
<reference evidence="5" key="1">
    <citation type="submission" date="2019-08" db="EMBL/GenBank/DDBJ databases">
        <title>Limnoglobus roseus gen. nov., sp. nov., a novel freshwater planctomycete with a giant genome from the family Gemmataceae.</title>
        <authorList>
            <person name="Kulichevskaya I.S."/>
            <person name="Naumoff D.G."/>
            <person name="Miroshnikov K."/>
            <person name="Ivanova A."/>
            <person name="Philippov D.A."/>
            <person name="Hakobyan A."/>
            <person name="Rijpstra I.C."/>
            <person name="Sinninghe Damste J.S."/>
            <person name="Liesack W."/>
            <person name="Dedysh S.N."/>
        </authorList>
    </citation>
    <scope>NUCLEOTIDE SEQUENCE [LARGE SCALE GENOMIC DNA]</scope>
    <source>
        <strain evidence="5">PX52</strain>
    </source>
</reference>
<dbReference type="PANTHER" id="PTHR44591">
    <property type="entry name" value="STRESS RESPONSE REGULATOR PROTEIN 1"/>
    <property type="match status" value="1"/>
</dbReference>
<dbReference type="Gene3D" id="3.40.50.2300">
    <property type="match status" value="1"/>
</dbReference>
<dbReference type="KEGG" id="lrs:PX52LOC_05272"/>
<dbReference type="RefSeq" id="WP_246173795.1">
    <property type="nucleotide sequence ID" value="NZ_CP042425.1"/>
</dbReference>
<evidence type="ECO:0000256" key="2">
    <source>
        <dbReference type="PROSITE-ProRule" id="PRU00169"/>
    </source>
</evidence>
<organism evidence="4 5">
    <name type="scientific">Limnoglobus roseus</name>
    <dbReference type="NCBI Taxonomy" id="2598579"/>
    <lineage>
        <taxon>Bacteria</taxon>
        <taxon>Pseudomonadati</taxon>
        <taxon>Planctomycetota</taxon>
        <taxon>Planctomycetia</taxon>
        <taxon>Gemmatales</taxon>
        <taxon>Gemmataceae</taxon>
        <taxon>Limnoglobus</taxon>
    </lineage>
</organism>
<gene>
    <name evidence="4" type="ORF">PX52LOC_05272</name>
</gene>
<dbReference type="Proteomes" id="UP000324974">
    <property type="component" value="Chromosome"/>
</dbReference>
<dbReference type="GO" id="GO:0000160">
    <property type="term" value="P:phosphorelay signal transduction system"/>
    <property type="evidence" value="ECO:0007669"/>
    <property type="project" value="InterPro"/>
</dbReference>
<dbReference type="Pfam" id="PF00072">
    <property type="entry name" value="Response_reg"/>
    <property type="match status" value="1"/>
</dbReference>
<evidence type="ECO:0000313" key="5">
    <source>
        <dbReference type="Proteomes" id="UP000324974"/>
    </source>
</evidence>
<feature type="modified residue" description="4-aspartylphosphate" evidence="2">
    <location>
        <position position="60"/>
    </location>
</feature>
<protein>
    <submittedName>
        <fullName evidence="4">Response regulator</fullName>
    </submittedName>
</protein>
<keyword evidence="5" id="KW-1185">Reference proteome</keyword>
<proteinExistence type="predicted"/>
<evidence type="ECO:0000259" key="3">
    <source>
        <dbReference type="PROSITE" id="PS50110"/>
    </source>
</evidence>
<dbReference type="SUPFAM" id="SSF52172">
    <property type="entry name" value="CheY-like"/>
    <property type="match status" value="1"/>
</dbReference>
<dbReference type="InterPro" id="IPR001789">
    <property type="entry name" value="Sig_transdc_resp-reg_receiver"/>
</dbReference>
<dbReference type="SMART" id="SM00448">
    <property type="entry name" value="REC"/>
    <property type="match status" value="1"/>
</dbReference>
<dbReference type="InterPro" id="IPR050595">
    <property type="entry name" value="Bact_response_regulator"/>
</dbReference>